<comment type="caution">
    <text evidence="1">The sequence shown here is derived from an EMBL/GenBank/DDBJ whole genome shotgun (WGS) entry which is preliminary data.</text>
</comment>
<name>A0A433UB31_ELYCH</name>
<sequence>MAHYLPPRKEMPKLTFNHLQSNQGALPTITRGQSSAPTAPKVCDPLCATANRPDAPRTDCLPNPKVDVNSCAQIYQLHPYFIPRAGHPNRKPMETLPDGKRKKHRDRMFDFSESKVFHDRAFGEWERRFGCDFFYTGERRL</sequence>
<dbReference type="AlphaFoldDB" id="A0A433UB31"/>
<accession>A0A433UB31</accession>
<protein>
    <submittedName>
        <fullName evidence="1">Uncharacterized protein</fullName>
    </submittedName>
</protein>
<evidence type="ECO:0000313" key="2">
    <source>
        <dbReference type="Proteomes" id="UP000271974"/>
    </source>
</evidence>
<organism evidence="1 2">
    <name type="scientific">Elysia chlorotica</name>
    <name type="common">Eastern emerald elysia</name>
    <name type="synonym">Sea slug</name>
    <dbReference type="NCBI Taxonomy" id="188477"/>
    <lineage>
        <taxon>Eukaryota</taxon>
        <taxon>Metazoa</taxon>
        <taxon>Spiralia</taxon>
        <taxon>Lophotrochozoa</taxon>
        <taxon>Mollusca</taxon>
        <taxon>Gastropoda</taxon>
        <taxon>Heterobranchia</taxon>
        <taxon>Euthyneura</taxon>
        <taxon>Panpulmonata</taxon>
        <taxon>Sacoglossa</taxon>
        <taxon>Placobranchoidea</taxon>
        <taxon>Plakobranchidae</taxon>
        <taxon>Elysia</taxon>
    </lineage>
</organism>
<dbReference type="OrthoDB" id="2593073at2759"/>
<dbReference type="EMBL" id="RQTK01000020">
    <property type="protein sequence ID" value="RUS91006.1"/>
    <property type="molecule type" value="Genomic_DNA"/>
</dbReference>
<proteinExistence type="predicted"/>
<reference evidence="1 2" key="1">
    <citation type="submission" date="2019-01" db="EMBL/GenBank/DDBJ databases">
        <title>A draft genome assembly of the solar-powered sea slug Elysia chlorotica.</title>
        <authorList>
            <person name="Cai H."/>
            <person name="Li Q."/>
            <person name="Fang X."/>
            <person name="Li J."/>
            <person name="Curtis N.E."/>
            <person name="Altenburger A."/>
            <person name="Shibata T."/>
            <person name="Feng M."/>
            <person name="Maeda T."/>
            <person name="Schwartz J.A."/>
            <person name="Shigenobu S."/>
            <person name="Lundholm N."/>
            <person name="Nishiyama T."/>
            <person name="Yang H."/>
            <person name="Hasebe M."/>
            <person name="Li S."/>
            <person name="Pierce S.K."/>
            <person name="Wang J."/>
        </authorList>
    </citation>
    <scope>NUCLEOTIDE SEQUENCE [LARGE SCALE GENOMIC DNA]</scope>
    <source>
        <strain evidence="1">EC2010</strain>
        <tissue evidence="1">Whole organism of an adult</tissue>
    </source>
</reference>
<evidence type="ECO:0000313" key="1">
    <source>
        <dbReference type="EMBL" id="RUS91006.1"/>
    </source>
</evidence>
<gene>
    <name evidence="1" type="ORF">EGW08_001223</name>
</gene>
<keyword evidence="2" id="KW-1185">Reference proteome</keyword>
<dbReference type="Proteomes" id="UP000271974">
    <property type="component" value="Unassembled WGS sequence"/>
</dbReference>